<feature type="domain" description="DH" evidence="4">
    <location>
        <begin position="135"/>
        <end position="317"/>
    </location>
</feature>
<dbReference type="InterPro" id="IPR051480">
    <property type="entry name" value="Endocytic_GEF_Adapter"/>
</dbReference>
<proteinExistence type="predicted"/>
<dbReference type="InterPro" id="IPR000219">
    <property type="entry name" value="DH_dom"/>
</dbReference>
<evidence type="ECO:0000256" key="2">
    <source>
        <dbReference type="ARBA" id="ARBA00022490"/>
    </source>
</evidence>
<dbReference type="GO" id="GO:0005737">
    <property type="term" value="C:cytoplasm"/>
    <property type="evidence" value="ECO:0007669"/>
    <property type="project" value="UniProtKB-SubCell"/>
</dbReference>
<keyword evidence="2" id="KW-0963">Cytoplasm</keyword>
<dbReference type="PROSITE" id="PS50010">
    <property type="entry name" value="DH_2"/>
    <property type="match status" value="1"/>
</dbReference>
<comment type="caution">
    <text evidence="5">The sequence shown here is derived from an EMBL/GenBank/DDBJ whole genome shotgun (WGS) entry which is preliminary data.</text>
</comment>
<dbReference type="Gene3D" id="1.20.900.10">
    <property type="entry name" value="Dbl homology (DH) domain"/>
    <property type="match status" value="1"/>
</dbReference>
<dbReference type="Gene3D" id="2.30.29.30">
    <property type="entry name" value="Pleckstrin-homology domain (PH domain)/Phosphotyrosine-binding domain (PTB)"/>
    <property type="match status" value="1"/>
</dbReference>
<dbReference type="PANTHER" id="PTHR46006:SF8">
    <property type="entry name" value="DH DOMAIN-CONTAINING PROTEIN"/>
    <property type="match status" value="1"/>
</dbReference>
<dbReference type="PANTHER" id="PTHR46006">
    <property type="entry name" value="RHO GUANINE NUCLEOTIDE EXCHANGE FACTOR AT 64C, ISOFORM A"/>
    <property type="match status" value="1"/>
</dbReference>
<dbReference type="InterPro" id="IPR001849">
    <property type="entry name" value="PH_domain"/>
</dbReference>
<accession>A0ABD2W695</accession>
<keyword evidence="6" id="KW-1185">Reference proteome</keyword>
<dbReference type="InterPro" id="IPR035899">
    <property type="entry name" value="DBL_dom_sf"/>
</dbReference>
<evidence type="ECO:0000256" key="1">
    <source>
        <dbReference type="ARBA" id="ARBA00004496"/>
    </source>
</evidence>
<sequence>MEEEVGECDVTISDEKFQEPQRRFWLRSRKRPKSDAISVSSMDISIDSTMDKRKKRRKISEVASSFFGSGKKANLNQTISGAELSFAEVDDAPASPIPKKNCNENDAASVAAVKSWVTDVATQDLTSKLTGTEIKRQELIYELFCGENTLLNELNTLKDYFLVPLTKTNIFTKEELSTLFNNLDQLITVHSDLRDELKNIRNHQGSTAFVGPTLNEWMKRIPELYIERSKTQVWAKQILDVKKSTCKRYQEFIKKRSEVLKTSDMWTYIDSCRSRIVKYPILIDELLKHTIMGHIDGNILLSVREFFSDLLKKIDTAMGLEECKVAQSKIIVKAEYDPKKYVETAIDLVLEGTLKDPKGNKYHCFLFNNSFCITKSNRKANKKYNMCFPVIPINDITVETLNSNNSSASFEIKNQILVCNDEHHRRHWLDCFKRTIKHLKDSKKKRKNVPVQKENEPEYDDELDEERPPGWCRETYIKGLRDALLRHGATVRAESKKSALPLQVQN</sequence>
<comment type="subcellular location">
    <subcellularLocation>
        <location evidence="1">Cytoplasm</location>
    </subcellularLocation>
</comment>
<organism evidence="5 6">
    <name type="scientific">Trichogramma kaykai</name>
    <dbReference type="NCBI Taxonomy" id="54128"/>
    <lineage>
        <taxon>Eukaryota</taxon>
        <taxon>Metazoa</taxon>
        <taxon>Ecdysozoa</taxon>
        <taxon>Arthropoda</taxon>
        <taxon>Hexapoda</taxon>
        <taxon>Insecta</taxon>
        <taxon>Pterygota</taxon>
        <taxon>Neoptera</taxon>
        <taxon>Endopterygota</taxon>
        <taxon>Hymenoptera</taxon>
        <taxon>Apocrita</taxon>
        <taxon>Proctotrupomorpha</taxon>
        <taxon>Chalcidoidea</taxon>
        <taxon>Trichogrammatidae</taxon>
        <taxon>Trichogramma</taxon>
    </lineage>
</organism>
<protein>
    <recommendedName>
        <fullName evidence="4">DH domain-containing protein</fullName>
    </recommendedName>
</protein>
<dbReference type="InterPro" id="IPR011993">
    <property type="entry name" value="PH-like_dom_sf"/>
</dbReference>
<dbReference type="SUPFAM" id="SSF48065">
    <property type="entry name" value="DBL homology domain (DH-domain)"/>
    <property type="match status" value="1"/>
</dbReference>
<dbReference type="AlphaFoldDB" id="A0ABD2W695"/>
<evidence type="ECO:0000313" key="6">
    <source>
        <dbReference type="Proteomes" id="UP001627154"/>
    </source>
</evidence>
<reference evidence="5 6" key="1">
    <citation type="journal article" date="2024" name="bioRxiv">
        <title>A reference genome for Trichogramma kaykai: A tiny desert-dwelling parasitoid wasp with competing sex-ratio distorters.</title>
        <authorList>
            <person name="Culotta J."/>
            <person name="Lindsey A.R."/>
        </authorList>
    </citation>
    <scope>NUCLEOTIDE SEQUENCE [LARGE SCALE GENOMIC DNA]</scope>
    <source>
        <strain evidence="5 6">KSX58</strain>
    </source>
</reference>
<dbReference type="EMBL" id="JBJJXI010000136">
    <property type="protein sequence ID" value="KAL3388092.1"/>
    <property type="molecule type" value="Genomic_DNA"/>
</dbReference>
<dbReference type="SUPFAM" id="SSF50729">
    <property type="entry name" value="PH domain-like"/>
    <property type="match status" value="1"/>
</dbReference>
<evidence type="ECO:0000313" key="5">
    <source>
        <dbReference type="EMBL" id="KAL3388092.1"/>
    </source>
</evidence>
<evidence type="ECO:0000259" key="4">
    <source>
        <dbReference type="PROSITE" id="PS50010"/>
    </source>
</evidence>
<dbReference type="Pfam" id="PF00621">
    <property type="entry name" value="RhoGEF"/>
    <property type="match status" value="1"/>
</dbReference>
<evidence type="ECO:0000256" key="3">
    <source>
        <dbReference type="SAM" id="MobiDB-lite"/>
    </source>
</evidence>
<feature type="region of interest" description="Disordered" evidence="3">
    <location>
        <begin position="443"/>
        <end position="466"/>
    </location>
</feature>
<gene>
    <name evidence="5" type="ORF">TKK_017151</name>
</gene>
<dbReference type="SMART" id="SM00325">
    <property type="entry name" value="RhoGEF"/>
    <property type="match status" value="1"/>
</dbReference>
<dbReference type="Proteomes" id="UP001627154">
    <property type="component" value="Unassembled WGS sequence"/>
</dbReference>
<dbReference type="SMART" id="SM00233">
    <property type="entry name" value="PH"/>
    <property type="match status" value="1"/>
</dbReference>
<name>A0ABD2W695_9HYME</name>